<evidence type="ECO:0000256" key="8">
    <source>
        <dbReference type="ARBA" id="ARBA00023200"/>
    </source>
</evidence>
<evidence type="ECO:0000256" key="2">
    <source>
        <dbReference type="ARBA" id="ARBA00004328"/>
    </source>
</evidence>
<dbReference type="EMBL" id="BK067046">
    <property type="protein sequence ID" value="DBA56492.1"/>
    <property type="molecule type" value="Genomic_RNA"/>
</dbReference>
<dbReference type="GO" id="GO:0030430">
    <property type="term" value="C:host cell cytoplasm"/>
    <property type="evidence" value="ECO:0007669"/>
    <property type="project" value="UniProtKB-SubCell"/>
</dbReference>
<sequence length="285" mass="31973">MSKMASEQNPSIAEMNDAYNALGGFKVDDLHEYFAVSLDELRYAGFDPKFLLAVLIRRGKANNSDDIVEVAGSEVSMKDTSYILCELNTLAFLACMRGSKIKTKIMPKTGPEGKEWIDSCIKRYIIKETANPGQSDATLLRILAIFSHSVVLGVARGEFEPAITPALIENSSNKDIPKAVLCSVFGSMIPQTSDALPYEDQQLMVSAWMYHQYKFDRLINNPAKHSTKEKLLQFGKIQMDQQFHPNVRRLEILRKSGLLTAGNALNDNCRPGLQHLKTLWDNVKW</sequence>
<accession>A0AAT9J9U2</accession>
<evidence type="ECO:0000256" key="1">
    <source>
        <dbReference type="ARBA" id="ARBA00004192"/>
    </source>
</evidence>
<dbReference type="InterPro" id="IPR009522">
    <property type="entry name" value="Capsid_Phlebovir/Tenuivir"/>
</dbReference>
<comment type="subcellular location">
    <subcellularLocation>
        <location evidence="1">Host cytoplasm</location>
    </subcellularLocation>
    <subcellularLocation>
        <location evidence="2">Virion</location>
    </subcellularLocation>
</comment>
<evidence type="ECO:0000256" key="3">
    <source>
        <dbReference type="ARBA" id="ARBA00014389"/>
    </source>
</evidence>
<dbReference type="GO" id="GO:0003723">
    <property type="term" value="F:RNA binding"/>
    <property type="evidence" value="ECO:0007669"/>
    <property type="project" value="UniProtKB-KW"/>
</dbReference>
<name>A0AAT9J9U2_9VIRU</name>
<evidence type="ECO:0000313" key="10">
    <source>
        <dbReference type="EMBL" id="DBA56492.1"/>
    </source>
</evidence>
<keyword evidence="4" id="KW-0167">Capsid protein</keyword>
<dbReference type="GO" id="GO:0019013">
    <property type="term" value="C:viral nucleocapsid"/>
    <property type="evidence" value="ECO:0007669"/>
    <property type="project" value="UniProtKB-KW"/>
</dbReference>
<evidence type="ECO:0000256" key="9">
    <source>
        <dbReference type="ARBA" id="ARBA00033344"/>
    </source>
</evidence>
<evidence type="ECO:0000256" key="7">
    <source>
        <dbReference type="ARBA" id="ARBA00023086"/>
    </source>
</evidence>
<keyword evidence="8" id="KW-1035">Host cytoplasm</keyword>
<organism evidence="10">
    <name type="scientific">Hodotermopsis sjostedti phenuivirus 1</name>
    <dbReference type="NCBI Taxonomy" id="3133459"/>
    <lineage>
        <taxon>Viruses</taxon>
        <taxon>Riboviria</taxon>
        <taxon>Orthornavirae</taxon>
        <taxon>Negarnaviricota</taxon>
        <taxon>Polyploviricotina</taxon>
        <taxon>Bunyaviricetes</taxon>
        <taxon>Hareavirales</taxon>
        <taxon>Phenuiviridae</taxon>
    </lineage>
</organism>
<reference evidence="10" key="1">
    <citation type="journal article" date="2024" name="Microb. Genom.">
        <title>The hidden RNA viruses in Blattodea (cockroach and termite).</title>
        <authorList>
            <person name="Fan J."/>
            <person name="Jiang S."/>
            <person name="Li W."/>
            <person name="Li J."/>
            <person name="Pang R."/>
            <person name="Wu H."/>
        </authorList>
    </citation>
    <scope>NUCLEOTIDE SEQUENCE</scope>
    <source>
        <strain evidence="10">JP2011</strain>
    </source>
</reference>
<evidence type="ECO:0000256" key="5">
    <source>
        <dbReference type="ARBA" id="ARBA00022844"/>
    </source>
</evidence>
<proteinExistence type="predicted"/>
<dbReference type="Pfam" id="PF05733">
    <property type="entry name" value="Tenui_N"/>
    <property type="match status" value="1"/>
</dbReference>
<keyword evidence="5" id="KW-0946">Virion</keyword>
<keyword evidence="6" id="KW-0694">RNA-binding</keyword>
<keyword evidence="7 10" id="KW-0543">Viral nucleoprotein</keyword>
<evidence type="ECO:0000256" key="4">
    <source>
        <dbReference type="ARBA" id="ARBA00022561"/>
    </source>
</evidence>
<evidence type="ECO:0000256" key="6">
    <source>
        <dbReference type="ARBA" id="ARBA00022884"/>
    </source>
</evidence>
<protein>
    <recommendedName>
        <fullName evidence="3">Nucleoprotein</fullName>
    </recommendedName>
    <alternativeName>
        <fullName evidence="9">Nucleocapsid protein</fullName>
    </alternativeName>
</protein>